<protein>
    <submittedName>
        <fullName evidence="3">Putative secreted protein</fullName>
    </submittedName>
</protein>
<evidence type="ECO:0000313" key="3">
    <source>
        <dbReference type="EMBL" id="MBW77601.1"/>
    </source>
</evidence>
<accession>A0A2M4DJ76</accession>
<name>A0A2M4DJ76_ANODA</name>
<feature type="signal peptide" evidence="2">
    <location>
        <begin position="1"/>
        <end position="20"/>
    </location>
</feature>
<organism evidence="3">
    <name type="scientific">Anopheles darlingi</name>
    <name type="common">Mosquito</name>
    <dbReference type="NCBI Taxonomy" id="43151"/>
    <lineage>
        <taxon>Eukaryota</taxon>
        <taxon>Metazoa</taxon>
        <taxon>Ecdysozoa</taxon>
        <taxon>Arthropoda</taxon>
        <taxon>Hexapoda</taxon>
        <taxon>Insecta</taxon>
        <taxon>Pterygota</taxon>
        <taxon>Neoptera</taxon>
        <taxon>Endopterygota</taxon>
        <taxon>Diptera</taxon>
        <taxon>Nematocera</taxon>
        <taxon>Culicoidea</taxon>
        <taxon>Culicidae</taxon>
        <taxon>Anophelinae</taxon>
        <taxon>Anopheles</taxon>
    </lineage>
</organism>
<feature type="region of interest" description="Disordered" evidence="1">
    <location>
        <begin position="26"/>
        <end position="45"/>
    </location>
</feature>
<evidence type="ECO:0000256" key="2">
    <source>
        <dbReference type="SAM" id="SignalP"/>
    </source>
</evidence>
<dbReference type="EMBL" id="GGFL01013423">
    <property type="protein sequence ID" value="MBW77601.1"/>
    <property type="molecule type" value="Transcribed_RNA"/>
</dbReference>
<keyword evidence="2" id="KW-0732">Signal</keyword>
<proteinExistence type="predicted"/>
<sequence length="103" mass="11822">MIYIACAIALASVYLSEVLSRRPLPPHVPATTTTRYTGRHSNDDITSQEHALRNSKFRRTFLSGLSHTRRLAEIERTRTMTPTSHARCVYKILKKTFAFFPLE</sequence>
<reference evidence="3" key="1">
    <citation type="submission" date="2018-01" db="EMBL/GenBank/DDBJ databases">
        <title>An insight into the sialome of Amazonian anophelines.</title>
        <authorList>
            <person name="Ribeiro J.M."/>
            <person name="Scarpassa V."/>
            <person name="Calvo E."/>
        </authorList>
    </citation>
    <scope>NUCLEOTIDE SEQUENCE</scope>
</reference>
<dbReference type="AlphaFoldDB" id="A0A2M4DJ76"/>
<evidence type="ECO:0000256" key="1">
    <source>
        <dbReference type="SAM" id="MobiDB-lite"/>
    </source>
</evidence>
<feature type="chain" id="PRO_5014869741" evidence="2">
    <location>
        <begin position="21"/>
        <end position="103"/>
    </location>
</feature>